<name>A0A3S7WWY3_LEIDO</name>
<dbReference type="EMBL" id="CP029521">
    <property type="protein sequence ID" value="AYU78729.1"/>
    <property type="molecule type" value="Genomic_DNA"/>
</dbReference>
<reference evidence="1 2" key="1">
    <citation type="journal article" date="2018" name="Sci. Rep.">
        <title>A complete Leishmania donovani reference genome identifies novel genetic variations associated with virulence.</title>
        <authorList>
            <person name="Lypaczewski P."/>
            <person name="Hoshizaki J."/>
            <person name="Zhang W.-W."/>
            <person name="McCall L.-I."/>
            <person name="Torcivia-Rodriguez J."/>
            <person name="Simonyan V."/>
            <person name="Kaur A."/>
            <person name="Dewar K."/>
            <person name="Matlashewski G."/>
        </authorList>
    </citation>
    <scope>NUCLEOTIDE SEQUENCE [LARGE SCALE GENOMIC DNA]</scope>
    <source>
        <strain evidence="1 2">LdCL</strain>
    </source>
</reference>
<gene>
    <name evidence="1" type="ORF">LdCL_220008600</name>
</gene>
<sequence length="274" mass="29282">MKDASSFLDALLAAKKLQATELFGPWDMEANGRIAIEQLRPLLRSVFPSPSSLSQHGAAIAVDRLSASQVKRAFESVTGRLWVPPPSLVTAPASAKQSGRCLDPMYLGPTLNEVHAIIDVLCGGETQAEVASTLDSRDREEDASTWLVAARQRPSSSTAPLTPTTDAIGSRTAAMRAAHHPSLANDARVAFLYGSMEEIYRAFCLAAGSPGEPTPDTLPIDAAHLGRIAWNVHAQRLKLWEGRALHQLLAAKATTTAADAHLTLEAFVELLCAT</sequence>
<evidence type="ECO:0000313" key="1">
    <source>
        <dbReference type="EMBL" id="AYU78729.1"/>
    </source>
</evidence>
<protein>
    <recommendedName>
        <fullName evidence="3">EF-hand domain-containing protein</fullName>
    </recommendedName>
</protein>
<dbReference type="Proteomes" id="UP000274082">
    <property type="component" value="Chromosome 22"/>
</dbReference>
<accession>A0A3S7WWY3</accession>
<dbReference type="VEuPathDB" id="TriTrypDB:LDHU3_22.0520"/>
<dbReference type="AlphaFoldDB" id="A0A3S7WWY3"/>
<dbReference type="OrthoDB" id="266385at2759"/>
<dbReference type="VEuPathDB" id="TriTrypDB:LdBPK_220250.1"/>
<dbReference type="VEuPathDB" id="TriTrypDB:LdCL_220008600"/>
<organism evidence="1 2">
    <name type="scientific">Leishmania donovani</name>
    <dbReference type="NCBI Taxonomy" id="5661"/>
    <lineage>
        <taxon>Eukaryota</taxon>
        <taxon>Discoba</taxon>
        <taxon>Euglenozoa</taxon>
        <taxon>Kinetoplastea</taxon>
        <taxon>Metakinetoplastina</taxon>
        <taxon>Trypanosomatida</taxon>
        <taxon>Trypanosomatidae</taxon>
        <taxon>Leishmaniinae</taxon>
        <taxon>Leishmania</taxon>
    </lineage>
</organism>
<keyword evidence="2" id="KW-1185">Reference proteome</keyword>
<evidence type="ECO:0008006" key="3">
    <source>
        <dbReference type="Google" id="ProtNLM"/>
    </source>
</evidence>
<evidence type="ECO:0000313" key="2">
    <source>
        <dbReference type="Proteomes" id="UP000274082"/>
    </source>
</evidence>
<proteinExistence type="predicted"/>